<keyword evidence="6" id="KW-1185">Reference proteome</keyword>
<evidence type="ECO:0000256" key="1">
    <source>
        <dbReference type="ARBA" id="ARBA00001968"/>
    </source>
</evidence>
<gene>
    <name evidence="5" type="ORF">E3202_05265</name>
</gene>
<dbReference type="Gene3D" id="3.90.950.10">
    <property type="match status" value="1"/>
</dbReference>
<evidence type="ECO:0000256" key="2">
    <source>
        <dbReference type="ARBA" id="ARBA00022801"/>
    </source>
</evidence>
<accession>A0A506UKX8</accession>
<dbReference type="PANTHER" id="PTHR43213:SF5">
    <property type="entry name" value="BIFUNCTIONAL DTTP_UTP PYROPHOSPHATASE_METHYLTRANSFERASE PROTEIN-RELATED"/>
    <property type="match status" value="1"/>
</dbReference>
<comment type="subcellular location">
    <subcellularLocation>
        <location evidence="4">Cytoplasm</location>
    </subcellularLocation>
</comment>
<dbReference type="InterPro" id="IPR003697">
    <property type="entry name" value="Maf-like"/>
</dbReference>
<dbReference type="AlphaFoldDB" id="A0A506UKX8"/>
<comment type="catalytic activity">
    <reaction evidence="4">
        <text>a ribonucleoside 5'-triphosphate + H2O = a ribonucleoside 5'-phosphate + diphosphate + H(+)</text>
        <dbReference type="Rhea" id="RHEA:23996"/>
        <dbReference type="ChEBI" id="CHEBI:15377"/>
        <dbReference type="ChEBI" id="CHEBI:15378"/>
        <dbReference type="ChEBI" id="CHEBI:33019"/>
        <dbReference type="ChEBI" id="CHEBI:58043"/>
        <dbReference type="ChEBI" id="CHEBI:61557"/>
        <dbReference type="EC" id="3.6.1.9"/>
    </reaction>
</comment>
<reference evidence="5 6" key="1">
    <citation type="submission" date="2019-03" db="EMBL/GenBank/DDBJ databases">
        <title>The complete genome sequence of Neokomagataea sp. Jb2 NBRC113641.</title>
        <authorList>
            <person name="Chua K.-O."/>
            <person name="Chan K.-G."/>
            <person name="See-Too W.-S."/>
        </authorList>
    </citation>
    <scope>NUCLEOTIDE SEQUENCE [LARGE SCALE GENOMIC DNA]</scope>
    <source>
        <strain evidence="5 6">Jb2</strain>
    </source>
</reference>
<comment type="cofactor">
    <cofactor evidence="1 4">
        <name>a divalent metal cation</name>
        <dbReference type="ChEBI" id="CHEBI:60240"/>
    </cofactor>
</comment>
<dbReference type="CDD" id="cd00555">
    <property type="entry name" value="Maf"/>
    <property type="match status" value="1"/>
</dbReference>
<comment type="catalytic activity">
    <reaction evidence="4">
        <text>a 2'-deoxyribonucleoside 5'-triphosphate + H2O = a 2'-deoxyribonucleoside 5'-phosphate + diphosphate + H(+)</text>
        <dbReference type="Rhea" id="RHEA:44644"/>
        <dbReference type="ChEBI" id="CHEBI:15377"/>
        <dbReference type="ChEBI" id="CHEBI:15378"/>
        <dbReference type="ChEBI" id="CHEBI:33019"/>
        <dbReference type="ChEBI" id="CHEBI:61560"/>
        <dbReference type="ChEBI" id="CHEBI:65317"/>
        <dbReference type="EC" id="3.6.1.9"/>
    </reaction>
</comment>
<dbReference type="Pfam" id="PF02545">
    <property type="entry name" value="Maf"/>
    <property type="match status" value="1"/>
</dbReference>
<comment type="function">
    <text evidence="4">Nucleoside triphosphate pyrophosphatase. May have a dual role in cell division arrest and in preventing the incorporation of modified nucleotides into cellular nucleic acids.</text>
</comment>
<keyword evidence="4" id="KW-0963">Cytoplasm</keyword>
<evidence type="ECO:0000256" key="3">
    <source>
        <dbReference type="ARBA" id="ARBA00023080"/>
    </source>
</evidence>
<evidence type="ECO:0000256" key="4">
    <source>
        <dbReference type="HAMAP-Rule" id="MF_00528"/>
    </source>
</evidence>
<dbReference type="HAMAP" id="MF_00528">
    <property type="entry name" value="Maf"/>
    <property type="match status" value="1"/>
</dbReference>
<feature type="active site" description="Proton acceptor" evidence="4">
    <location>
        <position position="110"/>
    </location>
</feature>
<dbReference type="GO" id="GO:0005737">
    <property type="term" value="C:cytoplasm"/>
    <property type="evidence" value="ECO:0007669"/>
    <property type="project" value="UniProtKB-SubCell"/>
</dbReference>
<proteinExistence type="inferred from homology"/>
<evidence type="ECO:0000313" key="5">
    <source>
        <dbReference type="EMBL" id="TPW33980.1"/>
    </source>
</evidence>
<keyword evidence="2 4" id="KW-0378">Hydrolase</keyword>
<dbReference type="Proteomes" id="UP000315037">
    <property type="component" value="Unassembled WGS sequence"/>
</dbReference>
<organism evidence="5 6">
    <name type="scientific">Oecophyllibacter saccharovorans</name>
    <dbReference type="NCBI Taxonomy" id="2558360"/>
    <lineage>
        <taxon>Bacteria</taxon>
        <taxon>Pseudomonadati</taxon>
        <taxon>Pseudomonadota</taxon>
        <taxon>Alphaproteobacteria</taxon>
        <taxon>Acetobacterales</taxon>
        <taxon>Acetobacteraceae</taxon>
        <taxon>Oecophyllibacter</taxon>
    </lineage>
</organism>
<dbReference type="GO" id="GO:0009117">
    <property type="term" value="P:nucleotide metabolic process"/>
    <property type="evidence" value="ECO:0007669"/>
    <property type="project" value="UniProtKB-KW"/>
</dbReference>
<dbReference type="SUPFAM" id="SSF52972">
    <property type="entry name" value="ITPase-like"/>
    <property type="match status" value="1"/>
</dbReference>
<evidence type="ECO:0000313" key="6">
    <source>
        <dbReference type="Proteomes" id="UP000315037"/>
    </source>
</evidence>
<dbReference type="PIRSF" id="PIRSF006305">
    <property type="entry name" value="Maf"/>
    <property type="match status" value="1"/>
</dbReference>
<dbReference type="EMBL" id="SORZ01000002">
    <property type="protein sequence ID" value="TPW33980.1"/>
    <property type="molecule type" value="Genomic_DNA"/>
</dbReference>
<sequence>MSVSSQPSLESVEAVFLPAERPLILASGSAIRRQLLQQAGVPFQVRSVDLDEEKLRQQAQAEGLSIRQTALALAEAKAQQACILAGQALSGAVGGEKPADRALPIVIGADQILECDGQVFNKPATLDEARRQLERLRGRTHLLHTAVTLWEPVQDAPAVTVSSAVQPARRLWSHVETPRLDMRDFSDRVLTRYLEVEGEELLYCVGACKVEGPGAQLFAHMEGSQDAILGLPLLPLLEALRRFGVLPS</sequence>
<comment type="similarity">
    <text evidence="4">Belongs to the Maf family.</text>
</comment>
<dbReference type="GO" id="GO:0047429">
    <property type="term" value="F:nucleoside triphosphate diphosphatase activity"/>
    <property type="evidence" value="ECO:0007669"/>
    <property type="project" value="UniProtKB-EC"/>
</dbReference>
<keyword evidence="3 4" id="KW-0546">Nucleotide metabolism</keyword>
<dbReference type="InterPro" id="IPR029001">
    <property type="entry name" value="ITPase-like_fam"/>
</dbReference>
<protein>
    <recommendedName>
        <fullName evidence="4">Nucleoside triphosphate pyrophosphatase</fullName>
        <ecNumber evidence="4">3.6.1.9</ecNumber>
    </recommendedName>
    <alternativeName>
        <fullName evidence="4">Nucleotide pyrophosphatase</fullName>
        <shortName evidence="4">Nucleotide PPase</shortName>
    </alternativeName>
</protein>
<comment type="caution">
    <text evidence="5">The sequence shown here is derived from an EMBL/GenBank/DDBJ whole genome shotgun (WGS) entry which is preliminary data.</text>
</comment>
<dbReference type="EC" id="3.6.1.9" evidence="4"/>
<dbReference type="PANTHER" id="PTHR43213">
    <property type="entry name" value="BIFUNCTIONAL DTTP/UTP PYROPHOSPHATASE/METHYLTRANSFERASE PROTEIN-RELATED"/>
    <property type="match status" value="1"/>
</dbReference>
<name>A0A506UKX8_9PROT</name>
<dbReference type="RefSeq" id="WP_165600673.1">
    <property type="nucleotide sequence ID" value="NZ_SORZ01000002.1"/>
</dbReference>
<comment type="caution">
    <text evidence="4">Lacks conserved residue(s) required for the propagation of feature annotation.</text>
</comment>